<comment type="caution">
    <text evidence="12">The sequence shown here is derived from an EMBL/GenBank/DDBJ whole genome shotgun (WGS) entry which is preliminary data.</text>
</comment>
<keyword evidence="4" id="KW-0808">Transferase</keyword>
<feature type="region of interest" description="Disordered" evidence="9">
    <location>
        <begin position="705"/>
        <end position="759"/>
    </location>
</feature>
<dbReference type="Gene3D" id="1.10.3810.10">
    <property type="entry name" value="Biosynthetic peptidoglycan transglycosylase-like"/>
    <property type="match status" value="1"/>
</dbReference>
<organism evidence="12 13">
    <name type="scientific">Nesterenkonia rhizosphaerae</name>
    <dbReference type="NCBI Taxonomy" id="1348272"/>
    <lineage>
        <taxon>Bacteria</taxon>
        <taxon>Bacillati</taxon>
        <taxon>Actinomycetota</taxon>
        <taxon>Actinomycetes</taxon>
        <taxon>Micrococcales</taxon>
        <taxon>Micrococcaceae</taxon>
        <taxon>Nesterenkonia</taxon>
    </lineage>
</organism>
<keyword evidence="1" id="KW-0121">Carboxypeptidase</keyword>
<evidence type="ECO:0000256" key="4">
    <source>
        <dbReference type="ARBA" id="ARBA00022679"/>
    </source>
</evidence>
<sequence>MASRKSPLFDTATTVGKIMSFLGVSALCGLLAAGLVFPLAATGGAAATAGSDLLEEIPAELSEEPLSTPTRVFASDGETLIATFYEENRQPVDYDEISQYMKDAIVAIEDERFYEHGGVDARGTARALVHNLTRSTQQGASTLTMQYVNNVLNNAAIVRGEGRVLFSGINDKTYADKLREMKLAVAVEQEMTKDEILEGYLNIVLLGGQTYGVEAAAQYYWGIPASELNLQQAATLAGMVQSPNYFNPEYNPENSTWRRNVVLDNMLSLGYITEEEHREAREAELGVDPHPQPHGCAQASFANYFCDFVQRQVLSNEAFGEDEEARKTMLYRGGLDIVTTLDADTQRAAEDEVMATVPPGDDSGAVASIISVEPNTGNIVAMAQSTEYDPDRSFADGATTLNMNVGPEFGGGPNALPVGSTLKPFVAAAWVEQGGSMNDIVDATGSEFEQGDWVDASCLPGGGFRLGVEADSEEGDMWSVENVGENMNRRMSIDYGLYNSVNTATLATAFDMDMCDITDLTDRLDIVRASDGEGMNPSQPSFTVGGTELAPLTLASAYTVFANDGVQCEERVFLEITDWQGNSYPVPEEDCSEKLDADVVAQVNDTLVNIAERSPTNNSPFPAGNPPFPMLGKTGTSGENSHTWFAGSTKGLTSVAQIGRLEDIQSLNERRIGNQGPFEWFYGSSMAQPMWYEYIEKVGRNYDTGDFRESPNSEFDNRRESYPRSGALPGGRNGGSSNNSNNSGNNDSSDEDDNNDDDD</sequence>
<feature type="domain" description="Glycosyl transferase family 51" evidence="11">
    <location>
        <begin position="79"/>
        <end position="266"/>
    </location>
</feature>
<evidence type="ECO:0000256" key="9">
    <source>
        <dbReference type="SAM" id="MobiDB-lite"/>
    </source>
</evidence>
<dbReference type="InterPro" id="IPR001460">
    <property type="entry name" value="PCN-bd_Tpept"/>
</dbReference>
<feature type="domain" description="Penicillin-binding protein transpeptidase" evidence="10">
    <location>
        <begin position="481"/>
        <end position="647"/>
    </location>
</feature>
<dbReference type="Pfam" id="PF00905">
    <property type="entry name" value="Transpeptidase"/>
    <property type="match status" value="1"/>
</dbReference>
<proteinExistence type="predicted"/>
<evidence type="ECO:0000313" key="13">
    <source>
        <dbReference type="Proteomes" id="UP001500368"/>
    </source>
</evidence>
<evidence type="ECO:0000259" key="11">
    <source>
        <dbReference type="Pfam" id="PF00912"/>
    </source>
</evidence>
<comment type="catalytic activity">
    <reaction evidence="7">
        <text>Preferential cleavage: (Ac)2-L-Lys-D-Ala-|-D-Ala. Also transpeptidation of peptidyl-alanyl moieties that are N-acyl substituents of D-alanine.</text>
        <dbReference type="EC" id="3.4.16.4"/>
    </reaction>
</comment>
<accession>A0ABP9FWE4</accession>
<evidence type="ECO:0000256" key="2">
    <source>
        <dbReference type="ARBA" id="ARBA00022670"/>
    </source>
</evidence>
<dbReference type="SUPFAM" id="SSF53955">
    <property type="entry name" value="Lysozyme-like"/>
    <property type="match status" value="1"/>
</dbReference>
<dbReference type="PANTHER" id="PTHR32282:SF33">
    <property type="entry name" value="PEPTIDOGLYCAN GLYCOSYLTRANSFERASE"/>
    <property type="match status" value="1"/>
</dbReference>
<dbReference type="SUPFAM" id="SSF56601">
    <property type="entry name" value="beta-lactamase/transpeptidase-like"/>
    <property type="match status" value="1"/>
</dbReference>
<protein>
    <submittedName>
        <fullName evidence="12">Transglycosylase domain-containing protein</fullName>
    </submittedName>
</protein>
<dbReference type="InterPro" id="IPR050396">
    <property type="entry name" value="Glycosyltr_51/Transpeptidase"/>
</dbReference>
<dbReference type="Proteomes" id="UP001500368">
    <property type="component" value="Unassembled WGS sequence"/>
</dbReference>
<keyword evidence="6" id="KW-0511">Multifunctional enzyme</keyword>
<evidence type="ECO:0000259" key="10">
    <source>
        <dbReference type="Pfam" id="PF00905"/>
    </source>
</evidence>
<dbReference type="InterPro" id="IPR012338">
    <property type="entry name" value="Beta-lactam/transpept-like"/>
</dbReference>
<name>A0ABP9FWE4_9MICC</name>
<keyword evidence="5" id="KW-0378">Hydrolase</keyword>
<dbReference type="EMBL" id="BAABLW010000007">
    <property type="protein sequence ID" value="GAA4918592.1"/>
    <property type="molecule type" value="Genomic_DNA"/>
</dbReference>
<dbReference type="InterPro" id="IPR023346">
    <property type="entry name" value="Lysozyme-like_dom_sf"/>
</dbReference>
<dbReference type="RefSeq" id="WP_345477243.1">
    <property type="nucleotide sequence ID" value="NZ_BAABLW010000007.1"/>
</dbReference>
<evidence type="ECO:0000256" key="5">
    <source>
        <dbReference type="ARBA" id="ARBA00022801"/>
    </source>
</evidence>
<dbReference type="Gene3D" id="3.40.710.10">
    <property type="entry name" value="DD-peptidase/beta-lactamase superfamily"/>
    <property type="match status" value="1"/>
</dbReference>
<feature type="compositionally biased region" description="Low complexity" evidence="9">
    <location>
        <begin position="735"/>
        <end position="747"/>
    </location>
</feature>
<evidence type="ECO:0000256" key="1">
    <source>
        <dbReference type="ARBA" id="ARBA00022645"/>
    </source>
</evidence>
<evidence type="ECO:0000256" key="8">
    <source>
        <dbReference type="ARBA" id="ARBA00049902"/>
    </source>
</evidence>
<keyword evidence="3" id="KW-0328">Glycosyltransferase</keyword>
<evidence type="ECO:0000313" key="12">
    <source>
        <dbReference type="EMBL" id="GAA4918592.1"/>
    </source>
</evidence>
<dbReference type="Pfam" id="PF00912">
    <property type="entry name" value="Transgly"/>
    <property type="match status" value="1"/>
</dbReference>
<evidence type="ECO:0000256" key="3">
    <source>
        <dbReference type="ARBA" id="ARBA00022676"/>
    </source>
</evidence>
<keyword evidence="13" id="KW-1185">Reference proteome</keyword>
<dbReference type="InterPro" id="IPR036950">
    <property type="entry name" value="PBP_transglycosylase"/>
</dbReference>
<feature type="compositionally biased region" description="Basic and acidic residues" evidence="9">
    <location>
        <begin position="705"/>
        <end position="722"/>
    </location>
</feature>
<keyword evidence="2" id="KW-0645">Protease</keyword>
<gene>
    <name evidence="12" type="ORF">GCM10025790_12820</name>
</gene>
<feature type="compositionally biased region" description="Acidic residues" evidence="9">
    <location>
        <begin position="748"/>
        <end position="759"/>
    </location>
</feature>
<comment type="catalytic activity">
    <reaction evidence="8">
        <text>[GlcNAc-(1-&gt;4)-Mur2Ac(oyl-L-Ala-gamma-D-Glu-L-Lys-D-Ala-D-Ala)](n)-di-trans,octa-cis-undecaprenyl diphosphate + beta-D-GlcNAc-(1-&gt;4)-Mur2Ac(oyl-L-Ala-gamma-D-Glu-L-Lys-D-Ala-D-Ala)-di-trans,octa-cis-undecaprenyl diphosphate = [GlcNAc-(1-&gt;4)-Mur2Ac(oyl-L-Ala-gamma-D-Glu-L-Lys-D-Ala-D-Ala)](n+1)-di-trans,octa-cis-undecaprenyl diphosphate + di-trans,octa-cis-undecaprenyl diphosphate + H(+)</text>
        <dbReference type="Rhea" id="RHEA:23708"/>
        <dbReference type="Rhea" id="RHEA-COMP:9602"/>
        <dbReference type="Rhea" id="RHEA-COMP:9603"/>
        <dbReference type="ChEBI" id="CHEBI:15378"/>
        <dbReference type="ChEBI" id="CHEBI:58405"/>
        <dbReference type="ChEBI" id="CHEBI:60033"/>
        <dbReference type="ChEBI" id="CHEBI:78435"/>
        <dbReference type="EC" id="2.4.99.28"/>
    </reaction>
</comment>
<evidence type="ECO:0000256" key="7">
    <source>
        <dbReference type="ARBA" id="ARBA00034000"/>
    </source>
</evidence>
<evidence type="ECO:0000256" key="6">
    <source>
        <dbReference type="ARBA" id="ARBA00023268"/>
    </source>
</evidence>
<dbReference type="InterPro" id="IPR001264">
    <property type="entry name" value="Glyco_trans_51"/>
</dbReference>
<dbReference type="PANTHER" id="PTHR32282">
    <property type="entry name" value="BINDING PROTEIN TRANSPEPTIDASE, PUTATIVE-RELATED"/>
    <property type="match status" value="1"/>
</dbReference>
<reference evidence="13" key="1">
    <citation type="journal article" date="2019" name="Int. J. Syst. Evol. Microbiol.">
        <title>The Global Catalogue of Microorganisms (GCM) 10K type strain sequencing project: providing services to taxonomists for standard genome sequencing and annotation.</title>
        <authorList>
            <consortium name="The Broad Institute Genomics Platform"/>
            <consortium name="The Broad Institute Genome Sequencing Center for Infectious Disease"/>
            <person name="Wu L."/>
            <person name="Ma J."/>
        </authorList>
    </citation>
    <scope>NUCLEOTIDE SEQUENCE [LARGE SCALE GENOMIC DNA]</scope>
    <source>
        <strain evidence="13">JCM 19129</strain>
    </source>
</reference>